<name>A0A5J4W0M0_9EUKA</name>
<dbReference type="Proteomes" id="UP000324800">
    <property type="component" value="Unassembled WGS sequence"/>
</dbReference>
<feature type="compositionally biased region" description="Basic and acidic residues" evidence="1">
    <location>
        <begin position="55"/>
        <end position="68"/>
    </location>
</feature>
<organism evidence="2 3">
    <name type="scientific">Streblomastix strix</name>
    <dbReference type="NCBI Taxonomy" id="222440"/>
    <lineage>
        <taxon>Eukaryota</taxon>
        <taxon>Metamonada</taxon>
        <taxon>Preaxostyla</taxon>
        <taxon>Oxymonadida</taxon>
        <taxon>Streblomastigidae</taxon>
        <taxon>Streblomastix</taxon>
    </lineage>
</organism>
<sequence length="134" mass="15683">MAKLENELEDCKLFELILNQPTNVKHVTIENGAKRLYNHKSKVNEKAKSLMKQMTNKDRDKDNEKQKEIDNEIITEIIDATPQNKTIIEPKIEPIIEQTIKEGHQKILPDLLNAERDQETRLAKSQEIQRLEKQ</sequence>
<gene>
    <name evidence="2" type="ORF">EZS28_016080</name>
</gene>
<evidence type="ECO:0000313" key="3">
    <source>
        <dbReference type="Proteomes" id="UP000324800"/>
    </source>
</evidence>
<reference evidence="2 3" key="1">
    <citation type="submission" date="2019-03" db="EMBL/GenBank/DDBJ databases">
        <title>Single cell metagenomics reveals metabolic interactions within the superorganism composed of flagellate Streblomastix strix and complex community of Bacteroidetes bacteria on its surface.</title>
        <authorList>
            <person name="Treitli S.C."/>
            <person name="Kolisko M."/>
            <person name="Husnik F."/>
            <person name="Keeling P."/>
            <person name="Hampl V."/>
        </authorList>
    </citation>
    <scope>NUCLEOTIDE SEQUENCE [LARGE SCALE GENOMIC DNA]</scope>
    <source>
        <strain evidence="2">ST1C</strain>
    </source>
</reference>
<protein>
    <submittedName>
        <fullName evidence="2">Uncharacterized protein</fullName>
    </submittedName>
</protein>
<evidence type="ECO:0000313" key="2">
    <source>
        <dbReference type="EMBL" id="KAA6388395.1"/>
    </source>
</evidence>
<comment type="caution">
    <text evidence="2">The sequence shown here is derived from an EMBL/GenBank/DDBJ whole genome shotgun (WGS) entry which is preliminary data.</text>
</comment>
<dbReference type="AlphaFoldDB" id="A0A5J4W0M0"/>
<proteinExistence type="predicted"/>
<feature type="region of interest" description="Disordered" evidence="1">
    <location>
        <begin position="42"/>
        <end position="68"/>
    </location>
</feature>
<accession>A0A5J4W0M0</accession>
<dbReference type="EMBL" id="SNRW01004002">
    <property type="protein sequence ID" value="KAA6388395.1"/>
    <property type="molecule type" value="Genomic_DNA"/>
</dbReference>
<evidence type="ECO:0000256" key="1">
    <source>
        <dbReference type="SAM" id="MobiDB-lite"/>
    </source>
</evidence>